<dbReference type="PATRIC" id="fig|1300348.6.peg.1966"/>
<dbReference type="RefSeq" id="WP_053974508.1">
    <property type="nucleotide sequence ID" value="NZ_FNUE01000002.1"/>
</dbReference>
<evidence type="ECO:0000313" key="3">
    <source>
        <dbReference type="Proteomes" id="UP000037716"/>
    </source>
</evidence>
<keyword evidence="4" id="KW-1185">Reference proteome</keyword>
<dbReference type="EMBL" id="FNUE01000002">
    <property type="protein sequence ID" value="SEE44917.1"/>
    <property type="molecule type" value="Genomic_DNA"/>
</dbReference>
<gene>
    <name evidence="1" type="ORF">I602_1966</name>
    <name evidence="2" type="ORF">SAMN05444353_1736</name>
</gene>
<dbReference type="Proteomes" id="UP000183071">
    <property type="component" value="Unassembled WGS sequence"/>
</dbReference>
<dbReference type="Proteomes" id="UP000037716">
    <property type="component" value="Unassembled WGS sequence"/>
</dbReference>
<name>A0A0M9CHA0_9FLAO</name>
<dbReference type="OrthoDB" id="1095452at2"/>
<comment type="caution">
    <text evidence="1">The sequence shown here is derived from an EMBL/GenBank/DDBJ whole genome shotgun (WGS) entry which is preliminary data.</text>
</comment>
<proteinExistence type="predicted"/>
<reference evidence="1 3" key="1">
    <citation type="submission" date="2015-07" db="EMBL/GenBank/DDBJ databases">
        <title>Genome of Polaribacter dokdonenesis DSW-5, isolated from seawater off Dokdo in Korea.</title>
        <authorList>
            <person name="Yoon K."/>
            <person name="Song J.Y."/>
            <person name="Kim J.F."/>
        </authorList>
    </citation>
    <scope>NUCLEOTIDE SEQUENCE [LARGE SCALE GENOMIC DNA]</scope>
    <source>
        <strain evidence="1 3">DSW-5</strain>
    </source>
</reference>
<dbReference type="STRING" id="1300348.I602_1966"/>
<evidence type="ECO:0000313" key="4">
    <source>
        <dbReference type="Proteomes" id="UP000183071"/>
    </source>
</evidence>
<evidence type="ECO:0000313" key="1">
    <source>
        <dbReference type="EMBL" id="KOY52406.1"/>
    </source>
</evidence>
<protein>
    <recommendedName>
        <fullName evidence="5">TonB C-terminal domain-containing protein</fullName>
    </recommendedName>
</protein>
<organism evidence="1 3">
    <name type="scientific">Polaribacter dokdonensis DSW-5</name>
    <dbReference type="NCBI Taxonomy" id="1300348"/>
    <lineage>
        <taxon>Bacteria</taxon>
        <taxon>Pseudomonadati</taxon>
        <taxon>Bacteroidota</taxon>
        <taxon>Flavobacteriia</taxon>
        <taxon>Flavobacteriales</taxon>
        <taxon>Flavobacteriaceae</taxon>
    </lineage>
</organism>
<evidence type="ECO:0008006" key="5">
    <source>
        <dbReference type="Google" id="ProtNLM"/>
    </source>
</evidence>
<dbReference type="AlphaFoldDB" id="A0A0M9CHA0"/>
<accession>A0A0M9CHA0</accession>
<evidence type="ECO:0000313" key="2">
    <source>
        <dbReference type="EMBL" id="SEE44917.1"/>
    </source>
</evidence>
<dbReference type="EMBL" id="LGBR01000001">
    <property type="protein sequence ID" value="KOY52406.1"/>
    <property type="molecule type" value="Genomic_DNA"/>
</dbReference>
<sequence length="321" mass="37316">MKGLKLTFNSSDFPKILIDETFFKIKSNFDFKNEKFNYSDVEKVSHHIFEKNGILKIKMKNGEEFSFETSSEPNDYFENALELIKAEIDPNYKMNTYVAPEHNNHPELHQIELDFNEFAMLNLNLPEISFNIPKGESLVIEIDLEFEVDNNGKPKNIKLSKHRNPIPRTSNNNKDLIKTDSEVFVKNAVKLIEGFKDWKPYTYNGKYVEKSFHKTIYFTYHSKYFIDNKSYILNPDLRASFDKESELYQRIIKCKYGCDGIINVCCIVDKNGKLIDINIISQSGKISSEMAISELKKLGQLKPALKDNNPVESQLDIMIYI</sequence>
<reference evidence="2 4" key="2">
    <citation type="submission" date="2016-10" db="EMBL/GenBank/DDBJ databases">
        <authorList>
            <person name="Varghese N."/>
            <person name="Submissions S."/>
        </authorList>
    </citation>
    <scope>NUCLEOTIDE SEQUENCE [LARGE SCALE GENOMIC DNA]</scope>
    <source>
        <strain evidence="2 4">DSW-5</strain>
    </source>
</reference>
<dbReference type="SUPFAM" id="SSF74653">
    <property type="entry name" value="TolA/TonB C-terminal domain"/>
    <property type="match status" value="1"/>
</dbReference>